<evidence type="ECO:0000313" key="2">
    <source>
        <dbReference type="Proteomes" id="UP000265520"/>
    </source>
</evidence>
<keyword evidence="2" id="KW-1185">Reference proteome</keyword>
<dbReference type="AlphaFoldDB" id="A0A392SII1"/>
<proteinExistence type="predicted"/>
<dbReference type="EMBL" id="LXQA010380384">
    <property type="protein sequence ID" value="MCI48014.1"/>
    <property type="molecule type" value="Genomic_DNA"/>
</dbReference>
<feature type="non-terminal residue" evidence="1">
    <location>
        <position position="27"/>
    </location>
</feature>
<protein>
    <submittedName>
        <fullName evidence="1">Uncharacterized protein</fullName>
    </submittedName>
</protein>
<name>A0A392SII1_9FABA</name>
<organism evidence="1 2">
    <name type="scientific">Trifolium medium</name>
    <dbReference type="NCBI Taxonomy" id="97028"/>
    <lineage>
        <taxon>Eukaryota</taxon>
        <taxon>Viridiplantae</taxon>
        <taxon>Streptophyta</taxon>
        <taxon>Embryophyta</taxon>
        <taxon>Tracheophyta</taxon>
        <taxon>Spermatophyta</taxon>
        <taxon>Magnoliopsida</taxon>
        <taxon>eudicotyledons</taxon>
        <taxon>Gunneridae</taxon>
        <taxon>Pentapetalae</taxon>
        <taxon>rosids</taxon>
        <taxon>fabids</taxon>
        <taxon>Fabales</taxon>
        <taxon>Fabaceae</taxon>
        <taxon>Papilionoideae</taxon>
        <taxon>50 kb inversion clade</taxon>
        <taxon>NPAAA clade</taxon>
        <taxon>Hologalegina</taxon>
        <taxon>IRL clade</taxon>
        <taxon>Trifolieae</taxon>
        <taxon>Trifolium</taxon>
    </lineage>
</organism>
<accession>A0A392SII1</accession>
<dbReference type="Proteomes" id="UP000265520">
    <property type="component" value="Unassembled WGS sequence"/>
</dbReference>
<sequence length="27" mass="3188">MALLEAIREASIRWWSHIVFESDSKLV</sequence>
<evidence type="ECO:0000313" key="1">
    <source>
        <dbReference type="EMBL" id="MCI48014.1"/>
    </source>
</evidence>
<comment type="caution">
    <text evidence="1">The sequence shown here is derived from an EMBL/GenBank/DDBJ whole genome shotgun (WGS) entry which is preliminary data.</text>
</comment>
<reference evidence="1 2" key="1">
    <citation type="journal article" date="2018" name="Front. Plant Sci.">
        <title>Red Clover (Trifolium pratense) and Zigzag Clover (T. medium) - A Picture of Genomic Similarities and Differences.</title>
        <authorList>
            <person name="Dluhosova J."/>
            <person name="Istvanek J."/>
            <person name="Nedelnik J."/>
            <person name="Repkova J."/>
        </authorList>
    </citation>
    <scope>NUCLEOTIDE SEQUENCE [LARGE SCALE GENOMIC DNA]</scope>
    <source>
        <strain evidence="2">cv. 10/8</strain>
        <tissue evidence="1">Leaf</tissue>
    </source>
</reference>